<feature type="region of interest" description="Disordered" evidence="1">
    <location>
        <begin position="91"/>
        <end position="123"/>
    </location>
</feature>
<feature type="compositionally biased region" description="Low complexity" evidence="1">
    <location>
        <begin position="98"/>
        <end position="110"/>
    </location>
</feature>
<keyword evidence="3" id="KW-1185">Reference proteome</keyword>
<feature type="region of interest" description="Disordered" evidence="1">
    <location>
        <begin position="579"/>
        <end position="600"/>
    </location>
</feature>
<protein>
    <submittedName>
        <fullName evidence="2">Uncharacterized protein</fullName>
    </submittedName>
</protein>
<evidence type="ECO:0000256" key="1">
    <source>
        <dbReference type="SAM" id="MobiDB-lite"/>
    </source>
</evidence>
<evidence type="ECO:0000313" key="3">
    <source>
        <dbReference type="Proteomes" id="UP000232323"/>
    </source>
</evidence>
<dbReference type="OrthoDB" id="10658314at2759"/>
<feature type="region of interest" description="Disordered" evidence="1">
    <location>
        <begin position="532"/>
        <end position="554"/>
    </location>
</feature>
<feature type="region of interest" description="Disordered" evidence="1">
    <location>
        <begin position="359"/>
        <end position="379"/>
    </location>
</feature>
<sequence length="600" mass="64543">MSGPFASEEVLLLYKNKQMKGSNLVVGLASNSVKAKDIPSAFLRTLSYILECAKMGRVYKPVSELILQTGLPTRDWCPPLWHGYHRTSPTGPTEFRISSESSMSDFSSSSEGKRCSDHSNSVESSDTANLTQLFRSAPFWCYLYSHELARAKKTPPKTSEQMIAILNAGCLPDWTPVIGLSEDVSTYNSLPPSLFMTLSSLSHSLTLGIRYIPVGLSELTRFDKFSDTRTASGTTQAGILTLNSSNSAQVPAAGKLPRTTTAQEPSNAMAMGVPALQSTMSPGGNFVAAFSAAPPPFLLPSMAPQAFIPASHSHHYGGPIGIGPHGMWYPNGYPAMPAAAAMQCQAMAGRPYSNSFSPQATMPTVSQTAQGRGSSHMSEAGALEQDLRALHLPQSLTPSTPQLLQNTANSARRWNTPLFRLFTADATRGCKEACWWYLQHHPASGSGTVMGPLDSEQMILSYSTGNLSDDHMACGSTSNIRAGTSPPHHLFERIGSLLAQVEHGGEYILLPAHEMVVIASNVSSTSTNRRQLLSGTVTQQSPRRSSLPTAGIRHDMEGNATSEYLGAIVDLSHGMRLVGRTHSSNKGSRNKWGHSSSNRN</sequence>
<feature type="compositionally biased region" description="Polar residues" evidence="1">
    <location>
        <begin position="359"/>
        <end position="377"/>
    </location>
</feature>
<organism evidence="2 3">
    <name type="scientific">Chlamydomonas eustigma</name>
    <dbReference type="NCBI Taxonomy" id="1157962"/>
    <lineage>
        <taxon>Eukaryota</taxon>
        <taxon>Viridiplantae</taxon>
        <taxon>Chlorophyta</taxon>
        <taxon>core chlorophytes</taxon>
        <taxon>Chlorophyceae</taxon>
        <taxon>CS clade</taxon>
        <taxon>Chlamydomonadales</taxon>
        <taxon>Chlamydomonadaceae</taxon>
        <taxon>Chlamydomonas</taxon>
    </lineage>
</organism>
<feature type="compositionally biased region" description="Polar residues" evidence="1">
    <location>
        <begin position="581"/>
        <end position="600"/>
    </location>
</feature>
<dbReference type="AlphaFoldDB" id="A0A250XE51"/>
<dbReference type="Proteomes" id="UP000232323">
    <property type="component" value="Unassembled WGS sequence"/>
</dbReference>
<accession>A0A250XE51</accession>
<feature type="compositionally biased region" description="Polar residues" evidence="1">
    <location>
        <begin position="532"/>
        <end position="548"/>
    </location>
</feature>
<proteinExistence type="predicted"/>
<comment type="caution">
    <text evidence="2">The sequence shown here is derived from an EMBL/GenBank/DDBJ whole genome shotgun (WGS) entry which is preliminary data.</text>
</comment>
<gene>
    <name evidence="2" type="ORF">CEUSTIGMA_g8786.t1</name>
</gene>
<evidence type="ECO:0000313" key="2">
    <source>
        <dbReference type="EMBL" id="GAX81355.1"/>
    </source>
</evidence>
<dbReference type="EMBL" id="BEGY01000064">
    <property type="protein sequence ID" value="GAX81355.1"/>
    <property type="molecule type" value="Genomic_DNA"/>
</dbReference>
<reference evidence="2 3" key="1">
    <citation type="submission" date="2017-08" db="EMBL/GenBank/DDBJ databases">
        <title>Acidophilic green algal genome provides insights into adaptation to an acidic environment.</title>
        <authorList>
            <person name="Hirooka S."/>
            <person name="Hirose Y."/>
            <person name="Kanesaki Y."/>
            <person name="Higuchi S."/>
            <person name="Fujiwara T."/>
            <person name="Onuma R."/>
            <person name="Era A."/>
            <person name="Ohbayashi R."/>
            <person name="Uzuka A."/>
            <person name="Nozaki H."/>
            <person name="Yoshikawa H."/>
            <person name="Miyagishima S.Y."/>
        </authorList>
    </citation>
    <scope>NUCLEOTIDE SEQUENCE [LARGE SCALE GENOMIC DNA]</scope>
    <source>
        <strain evidence="2 3">NIES-2499</strain>
    </source>
</reference>
<name>A0A250XE51_9CHLO</name>